<dbReference type="STRING" id="407022.SAMN05661044_03014"/>
<evidence type="ECO:0000256" key="1">
    <source>
        <dbReference type="ARBA" id="ARBA00010641"/>
    </source>
</evidence>
<evidence type="ECO:0000256" key="2">
    <source>
        <dbReference type="ARBA" id="ARBA00023015"/>
    </source>
</evidence>
<keyword evidence="5" id="KW-0804">Transcription</keyword>
<dbReference type="Gene3D" id="1.10.1740.10">
    <property type="match status" value="1"/>
</dbReference>
<dbReference type="Gene3D" id="1.10.10.10">
    <property type="entry name" value="Winged helix-like DNA-binding domain superfamily/Winged helix DNA-binding domain"/>
    <property type="match status" value="1"/>
</dbReference>
<feature type="domain" description="RNA polymerase sigma-70 region 2" evidence="6">
    <location>
        <begin position="30"/>
        <end position="94"/>
    </location>
</feature>
<dbReference type="InterPro" id="IPR013325">
    <property type="entry name" value="RNA_pol_sigma_r2"/>
</dbReference>
<keyword evidence="9" id="KW-1185">Reference proteome</keyword>
<dbReference type="EMBL" id="FOAF01000003">
    <property type="protein sequence ID" value="SEL65819.1"/>
    <property type="molecule type" value="Genomic_DNA"/>
</dbReference>
<dbReference type="InterPro" id="IPR013324">
    <property type="entry name" value="RNA_pol_sigma_r3/r4-like"/>
</dbReference>
<dbReference type="SUPFAM" id="SSF88659">
    <property type="entry name" value="Sigma3 and sigma4 domains of RNA polymerase sigma factors"/>
    <property type="match status" value="1"/>
</dbReference>
<accession>A0A1H7S0M4</accession>
<dbReference type="GO" id="GO:0016987">
    <property type="term" value="F:sigma factor activity"/>
    <property type="evidence" value="ECO:0007669"/>
    <property type="project" value="UniProtKB-KW"/>
</dbReference>
<dbReference type="InterPro" id="IPR013249">
    <property type="entry name" value="RNA_pol_sigma70_r4_t2"/>
</dbReference>
<evidence type="ECO:0000256" key="3">
    <source>
        <dbReference type="ARBA" id="ARBA00023082"/>
    </source>
</evidence>
<dbReference type="Proteomes" id="UP000199421">
    <property type="component" value="Unassembled WGS sequence"/>
</dbReference>
<name>A0A1H7S0M4_OLID1</name>
<keyword evidence="3" id="KW-0731">Sigma factor</keyword>
<sequence>MVFKRTYRQSEADLLIQYKSTGDLNLLGTLYEPYMPLIYGLCLRYLKEESKSEDAVMQIFEQLIKKLRIHEVSNFKSWLYSFARNYCLMELRASGKNITISIDENTFMENELTEHQSFEHDMLETKLSSMEKCLEHLNNEQKKCIKLFYLDQKCYKDICEITGYDISKVKSYIQNGKRNLKICMEKNGDG</sequence>
<keyword evidence="2" id="KW-0805">Transcription regulation</keyword>
<dbReference type="InterPro" id="IPR036388">
    <property type="entry name" value="WH-like_DNA-bd_sf"/>
</dbReference>
<feature type="domain" description="RNA polymerase sigma factor 70 region 4 type 2" evidence="7">
    <location>
        <begin position="130"/>
        <end position="180"/>
    </location>
</feature>
<dbReference type="PANTHER" id="PTHR43133">
    <property type="entry name" value="RNA POLYMERASE ECF-TYPE SIGMA FACTO"/>
    <property type="match status" value="1"/>
</dbReference>
<reference evidence="9" key="1">
    <citation type="submission" date="2016-10" db="EMBL/GenBank/DDBJ databases">
        <authorList>
            <person name="Varghese N."/>
            <person name="Submissions S."/>
        </authorList>
    </citation>
    <scope>NUCLEOTIDE SEQUENCE [LARGE SCALE GENOMIC DNA]</scope>
    <source>
        <strain evidence="9">DSM 18733</strain>
    </source>
</reference>
<evidence type="ECO:0000256" key="4">
    <source>
        <dbReference type="ARBA" id="ARBA00023125"/>
    </source>
</evidence>
<dbReference type="OrthoDB" id="1116873at2"/>
<dbReference type="Pfam" id="PF08281">
    <property type="entry name" value="Sigma70_r4_2"/>
    <property type="match status" value="1"/>
</dbReference>
<organism evidence="8 9">
    <name type="scientific">Olivibacter domesticus</name>
    <name type="common">Pseudosphingobacterium domesticum</name>
    <dbReference type="NCBI Taxonomy" id="407022"/>
    <lineage>
        <taxon>Bacteria</taxon>
        <taxon>Pseudomonadati</taxon>
        <taxon>Bacteroidota</taxon>
        <taxon>Sphingobacteriia</taxon>
        <taxon>Sphingobacteriales</taxon>
        <taxon>Sphingobacteriaceae</taxon>
        <taxon>Olivibacter</taxon>
    </lineage>
</organism>
<evidence type="ECO:0000313" key="8">
    <source>
        <dbReference type="EMBL" id="SEL65819.1"/>
    </source>
</evidence>
<evidence type="ECO:0000256" key="5">
    <source>
        <dbReference type="ARBA" id="ARBA00023163"/>
    </source>
</evidence>
<dbReference type="Pfam" id="PF04542">
    <property type="entry name" value="Sigma70_r2"/>
    <property type="match status" value="1"/>
</dbReference>
<dbReference type="InterPro" id="IPR039425">
    <property type="entry name" value="RNA_pol_sigma-70-like"/>
</dbReference>
<evidence type="ECO:0000313" key="9">
    <source>
        <dbReference type="Proteomes" id="UP000199421"/>
    </source>
</evidence>
<dbReference type="AlphaFoldDB" id="A0A1H7S0M4"/>
<protein>
    <submittedName>
        <fullName evidence="8">RNA polymerase sigma-70 factor, ECF subfamily</fullName>
    </submittedName>
</protein>
<dbReference type="GO" id="GO:0006352">
    <property type="term" value="P:DNA-templated transcription initiation"/>
    <property type="evidence" value="ECO:0007669"/>
    <property type="project" value="InterPro"/>
</dbReference>
<comment type="similarity">
    <text evidence="1">Belongs to the sigma-70 factor family. ECF subfamily.</text>
</comment>
<evidence type="ECO:0000259" key="7">
    <source>
        <dbReference type="Pfam" id="PF08281"/>
    </source>
</evidence>
<proteinExistence type="inferred from homology"/>
<dbReference type="PANTHER" id="PTHR43133:SF8">
    <property type="entry name" value="RNA POLYMERASE SIGMA FACTOR HI_1459-RELATED"/>
    <property type="match status" value="1"/>
</dbReference>
<dbReference type="InterPro" id="IPR014284">
    <property type="entry name" value="RNA_pol_sigma-70_dom"/>
</dbReference>
<keyword evidence="4" id="KW-0238">DNA-binding</keyword>
<dbReference type="NCBIfam" id="TIGR02937">
    <property type="entry name" value="sigma70-ECF"/>
    <property type="match status" value="1"/>
</dbReference>
<dbReference type="GO" id="GO:0003677">
    <property type="term" value="F:DNA binding"/>
    <property type="evidence" value="ECO:0007669"/>
    <property type="project" value="UniProtKB-KW"/>
</dbReference>
<evidence type="ECO:0000259" key="6">
    <source>
        <dbReference type="Pfam" id="PF04542"/>
    </source>
</evidence>
<dbReference type="InterPro" id="IPR007627">
    <property type="entry name" value="RNA_pol_sigma70_r2"/>
</dbReference>
<dbReference type="RefSeq" id="WP_093326092.1">
    <property type="nucleotide sequence ID" value="NZ_FOAF01000003.1"/>
</dbReference>
<gene>
    <name evidence="8" type="ORF">SAMN05661044_03014</name>
</gene>
<dbReference type="SUPFAM" id="SSF88946">
    <property type="entry name" value="Sigma2 domain of RNA polymerase sigma factors"/>
    <property type="match status" value="1"/>
</dbReference>